<protein>
    <recommendedName>
        <fullName evidence="3">STAS domain-containing protein</fullName>
    </recommendedName>
</protein>
<accession>A0A1H3II03</accession>
<dbReference type="STRING" id="321339.SAMN05444340_10579"/>
<evidence type="ECO:0008006" key="3">
    <source>
        <dbReference type="Google" id="ProtNLM"/>
    </source>
</evidence>
<dbReference type="RefSeq" id="WP_089882082.1">
    <property type="nucleotide sequence ID" value="NZ_FNPF01000005.1"/>
</dbReference>
<reference evidence="1 2" key="1">
    <citation type="submission" date="2016-10" db="EMBL/GenBank/DDBJ databases">
        <authorList>
            <person name="de Groot N.N."/>
        </authorList>
    </citation>
    <scope>NUCLEOTIDE SEQUENCE [LARGE SCALE GENOMIC DNA]</scope>
    <source>
        <strain evidence="1 2">DSM 26880</strain>
    </source>
</reference>
<gene>
    <name evidence="1" type="ORF">SAMN05444340_10579</name>
</gene>
<proteinExistence type="predicted"/>
<dbReference type="EMBL" id="FNPF01000005">
    <property type="protein sequence ID" value="SDY27257.1"/>
    <property type="molecule type" value="Genomic_DNA"/>
</dbReference>
<keyword evidence="2" id="KW-1185">Reference proteome</keyword>
<dbReference type="OrthoDB" id="7877306at2"/>
<dbReference type="AlphaFoldDB" id="A0A1H3II03"/>
<dbReference type="Proteomes" id="UP000199286">
    <property type="component" value="Unassembled WGS sequence"/>
</dbReference>
<evidence type="ECO:0000313" key="1">
    <source>
        <dbReference type="EMBL" id="SDY27257.1"/>
    </source>
</evidence>
<evidence type="ECO:0000313" key="2">
    <source>
        <dbReference type="Proteomes" id="UP000199286"/>
    </source>
</evidence>
<name>A0A1H3II03_9RHOB</name>
<organism evidence="1 2">
    <name type="scientific">Citreimonas salinaria</name>
    <dbReference type="NCBI Taxonomy" id="321339"/>
    <lineage>
        <taxon>Bacteria</taxon>
        <taxon>Pseudomonadati</taxon>
        <taxon>Pseudomonadota</taxon>
        <taxon>Alphaproteobacteria</taxon>
        <taxon>Rhodobacterales</taxon>
        <taxon>Roseobacteraceae</taxon>
        <taxon>Citreimonas</taxon>
    </lineage>
</organism>
<sequence>MIPLYSIDSRTRIVHVRFSGVLDTQAVLAGFAAYVADPQGRPGQSCLVDLSGVEQFAIDFSGVCALVERMQAREAELEQAPRDGDLPRHALYAPSDIAFGTCRMYQSIAQGLLAAEIGVFRDMCQARLFLDLEHALG</sequence>